<comment type="function">
    <text evidence="14">Member of the two-component regulatory system NreB/NreC involved in the control of dissimilatory nitrate/nitrite reduction in response to oxygen. NreB functions as a direct oxygen sensor histidine kinase which is autophosphorylated, in the absence of oxygen, probably at the conserved histidine residue, and transfers its phosphate group probably to a conserved aspartate residue of NreC. NreB/NreC activates the expression of the nitrate (narGHJI) and nitrite (nir) reductase operons, as well as the putative nitrate transporter gene narT.</text>
</comment>
<evidence type="ECO:0000256" key="17">
    <source>
        <dbReference type="SAM" id="Phobius"/>
    </source>
</evidence>
<keyword evidence="6" id="KW-0004">4Fe-4S</keyword>
<dbReference type="Gene3D" id="3.30.565.10">
    <property type="entry name" value="Histidine kinase-like ATPase, C-terminal domain"/>
    <property type="match status" value="1"/>
</dbReference>
<dbReference type="InterPro" id="IPR017205">
    <property type="entry name" value="Sig_transdc_His_kinase_ChrS"/>
</dbReference>
<dbReference type="InterPro" id="IPR036890">
    <property type="entry name" value="HATPase_C_sf"/>
</dbReference>
<gene>
    <name evidence="19" type="ORF">TL08_03485</name>
</gene>
<evidence type="ECO:0000256" key="2">
    <source>
        <dbReference type="ARBA" id="ARBA00001966"/>
    </source>
</evidence>
<feature type="transmembrane region" description="Helical" evidence="17">
    <location>
        <begin position="79"/>
        <end position="96"/>
    </location>
</feature>
<dbReference type="GO" id="GO:0000155">
    <property type="term" value="F:phosphorelay sensor kinase activity"/>
    <property type="evidence" value="ECO:0007669"/>
    <property type="project" value="InterPro"/>
</dbReference>
<evidence type="ECO:0000256" key="7">
    <source>
        <dbReference type="ARBA" id="ARBA00022490"/>
    </source>
</evidence>
<name>A0AAC9MWU7_9PSEU</name>
<dbReference type="GO" id="GO:0005737">
    <property type="term" value="C:cytoplasm"/>
    <property type="evidence" value="ECO:0007669"/>
    <property type="project" value="UniProtKB-SubCell"/>
</dbReference>
<evidence type="ECO:0000313" key="20">
    <source>
        <dbReference type="Proteomes" id="UP000095210"/>
    </source>
</evidence>
<protein>
    <recommendedName>
        <fullName evidence="5">Oxygen sensor histidine kinase NreB</fullName>
        <ecNumber evidence="4">2.7.13.3</ecNumber>
    </recommendedName>
    <alternativeName>
        <fullName evidence="15">Nitrogen regulation protein B</fullName>
    </alternativeName>
</protein>
<dbReference type="GO" id="GO:0016020">
    <property type="term" value="C:membrane"/>
    <property type="evidence" value="ECO:0007669"/>
    <property type="project" value="InterPro"/>
</dbReference>
<keyword evidence="13" id="KW-0411">Iron-sulfur</keyword>
<dbReference type="Gene3D" id="1.20.5.1930">
    <property type="match status" value="1"/>
</dbReference>
<evidence type="ECO:0000256" key="5">
    <source>
        <dbReference type="ARBA" id="ARBA00017322"/>
    </source>
</evidence>
<evidence type="ECO:0000256" key="15">
    <source>
        <dbReference type="ARBA" id="ARBA00030800"/>
    </source>
</evidence>
<dbReference type="InterPro" id="IPR005467">
    <property type="entry name" value="His_kinase_dom"/>
</dbReference>
<evidence type="ECO:0000256" key="10">
    <source>
        <dbReference type="ARBA" id="ARBA00022777"/>
    </source>
</evidence>
<dbReference type="PROSITE" id="PS50109">
    <property type="entry name" value="HIS_KIN"/>
    <property type="match status" value="1"/>
</dbReference>
<dbReference type="InterPro" id="IPR003594">
    <property type="entry name" value="HATPase_dom"/>
</dbReference>
<keyword evidence="17" id="KW-0472">Membrane</keyword>
<evidence type="ECO:0000256" key="11">
    <source>
        <dbReference type="ARBA" id="ARBA00023004"/>
    </source>
</evidence>
<keyword evidence="20" id="KW-1185">Reference proteome</keyword>
<evidence type="ECO:0000256" key="16">
    <source>
        <dbReference type="SAM" id="MobiDB-lite"/>
    </source>
</evidence>
<feature type="transmembrane region" description="Helical" evidence="17">
    <location>
        <begin position="123"/>
        <end position="141"/>
    </location>
</feature>
<dbReference type="PANTHER" id="PTHR24421:SF62">
    <property type="entry name" value="SENSORY TRANSDUCTION HISTIDINE KINASE"/>
    <property type="match status" value="1"/>
</dbReference>
<dbReference type="KEGG" id="ahm:TL08_03485"/>
<dbReference type="Pfam" id="PF02518">
    <property type="entry name" value="HATPase_c"/>
    <property type="match status" value="1"/>
</dbReference>
<keyword evidence="17" id="KW-1133">Transmembrane helix</keyword>
<sequence length="439" mass="47692">MAQFEDTLSTTAASRFQRRWNFGWGLVLYVVVVVAIVRALLDLDRLAGHPAVLFALVLGTLGWQLWFVTLHPQWPENQLVPMACYFAGLLVLAWSLTMVHPAFLLVAASGLFVTFIALPGNWAYLGLMATGVLLAGILGGLPPDSQTAWQMAGSTVIAAGLGWAFRRLETEAELRRRATERTQRVLDQLEASSLEQHRLRRQMVEREREAAVTAERARMAGELHDTLAQGLAGVSTQLEIAEELLEEGHPARRRIGLALSLARSSLIEARRSVNELRPGPLEQHSFVGAIRTVLDQWRSRTQCSARLEITGDQTSAAPATEQALLRTAQEALTNIERHAKATEVTVTVSYLGDLIAVDIVDNGVGFVFDELAEPSASGGYGLHAMRDRVEAAGGTLAIESATGEGTMINAMIPLRPGVAGNSRNGAKDDRADHQGAARR</sequence>
<keyword evidence="8" id="KW-0808">Transferase</keyword>
<evidence type="ECO:0000256" key="4">
    <source>
        <dbReference type="ARBA" id="ARBA00012438"/>
    </source>
</evidence>
<dbReference type="EMBL" id="CP014859">
    <property type="protein sequence ID" value="AOS61529.1"/>
    <property type="molecule type" value="Genomic_DNA"/>
</dbReference>
<feature type="domain" description="Histidine kinase" evidence="18">
    <location>
        <begin position="324"/>
        <end position="416"/>
    </location>
</feature>
<accession>A0AAC9MWU7</accession>
<proteinExistence type="predicted"/>
<reference evidence="20" key="1">
    <citation type="submission" date="2016-03" db="EMBL/GenBank/DDBJ databases">
        <title>Complete genome sequence of the type strain Actinoalloteichus hymeniacidonis DSM 45092.</title>
        <authorList>
            <person name="Schaffert L."/>
            <person name="Albersmeier A."/>
            <person name="Winkler A."/>
            <person name="Kalinowski J."/>
            <person name="Zotchev S."/>
            <person name="Ruckert C."/>
        </authorList>
    </citation>
    <scope>NUCLEOTIDE SEQUENCE [LARGE SCALE GENOMIC DNA]</scope>
    <source>
        <strain evidence="20">HPA177(T) (DSM 45092(T))</strain>
    </source>
</reference>
<evidence type="ECO:0000256" key="1">
    <source>
        <dbReference type="ARBA" id="ARBA00000085"/>
    </source>
</evidence>
<dbReference type="SMART" id="SM00387">
    <property type="entry name" value="HATPase_c"/>
    <property type="match status" value="1"/>
</dbReference>
<evidence type="ECO:0000256" key="3">
    <source>
        <dbReference type="ARBA" id="ARBA00004496"/>
    </source>
</evidence>
<comment type="subcellular location">
    <subcellularLocation>
        <location evidence="3">Cytoplasm</location>
    </subcellularLocation>
</comment>
<evidence type="ECO:0000259" key="18">
    <source>
        <dbReference type="PROSITE" id="PS50109"/>
    </source>
</evidence>
<dbReference type="PIRSF" id="PIRSF037434">
    <property type="entry name" value="STHK_ChrS"/>
    <property type="match status" value="1"/>
</dbReference>
<comment type="catalytic activity">
    <reaction evidence="1">
        <text>ATP + protein L-histidine = ADP + protein N-phospho-L-histidine.</text>
        <dbReference type="EC" id="2.7.13.3"/>
    </reaction>
</comment>
<dbReference type="SUPFAM" id="SSF55874">
    <property type="entry name" value="ATPase domain of HSP90 chaperone/DNA topoisomerase II/histidine kinase"/>
    <property type="match status" value="1"/>
</dbReference>
<evidence type="ECO:0000256" key="13">
    <source>
        <dbReference type="ARBA" id="ARBA00023014"/>
    </source>
</evidence>
<dbReference type="GO" id="GO:0051539">
    <property type="term" value="F:4 iron, 4 sulfur cluster binding"/>
    <property type="evidence" value="ECO:0007669"/>
    <property type="project" value="UniProtKB-KW"/>
</dbReference>
<dbReference type="PRINTS" id="PR00344">
    <property type="entry name" value="BCTRLSENSOR"/>
</dbReference>
<dbReference type="CDD" id="cd16917">
    <property type="entry name" value="HATPase_UhpB-NarQ-NarX-like"/>
    <property type="match status" value="1"/>
</dbReference>
<organism evidence="19 20">
    <name type="scientific">Actinoalloteichus hymeniacidonis</name>
    <dbReference type="NCBI Taxonomy" id="340345"/>
    <lineage>
        <taxon>Bacteria</taxon>
        <taxon>Bacillati</taxon>
        <taxon>Actinomycetota</taxon>
        <taxon>Actinomycetes</taxon>
        <taxon>Pseudonocardiales</taxon>
        <taxon>Pseudonocardiaceae</taxon>
        <taxon>Actinoalloteichus</taxon>
    </lineage>
</organism>
<dbReference type="EC" id="2.7.13.3" evidence="4"/>
<dbReference type="GO" id="GO:0046872">
    <property type="term" value="F:metal ion binding"/>
    <property type="evidence" value="ECO:0007669"/>
    <property type="project" value="UniProtKB-KW"/>
</dbReference>
<dbReference type="PANTHER" id="PTHR24421">
    <property type="entry name" value="NITRATE/NITRITE SENSOR PROTEIN NARX-RELATED"/>
    <property type="match status" value="1"/>
</dbReference>
<dbReference type="InterPro" id="IPR004358">
    <property type="entry name" value="Sig_transdc_His_kin-like_C"/>
</dbReference>
<evidence type="ECO:0000313" key="19">
    <source>
        <dbReference type="EMBL" id="AOS61529.1"/>
    </source>
</evidence>
<feature type="region of interest" description="Disordered" evidence="16">
    <location>
        <begin position="418"/>
        <end position="439"/>
    </location>
</feature>
<feature type="transmembrane region" description="Helical" evidence="17">
    <location>
        <begin position="47"/>
        <end position="67"/>
    </location>
</feature>
<evidence type="ECO:0000256" key="12">
    <source>
        <dbReference type="ARBA" id="ARBA00023012"/>
    </source>
</evidence>
<evidence type="ECO:0000256" key="6">
    <source>
        <dbReference type="ARBA" id="ARBA00022485"/>
    </source>
</evidence>
<keyword evidence="11" id="KW-0408">Iron</keyword>
<dbReference type="GO" id="GO:0046983">
    <property type="term" value="F:protein dimerization activity"/>
    <property type="evidence" value="ECO:0007669"/>
    <property type="project" value="InterPro"/>
</dbReference>
<dbReference type="AlphaFoldDB" id="A0AAC9MWU7"/>
<evidence type="ECO:0000256" key="14">
    <source>
        <dbReference type="ARBA" id="ARBA00024827"/>
    </source>
</evidence>
<dbReference type="Proteomes" id="UP000095210">
    <property type="component" value="Chromosome"/>
</dbReference>
<keyword evidence="10 19" id="KW-0418">Kinase</keyword>
<dbReference type="InterPro" id="IPR050482">
    <property type="entry name" value="Sensor_HK_TwoCompSys"/>
</dbReference>
<comment type="cofactor">
    <cofactor evidence="2">
        <name>[4Fe-4S] cluster</name>
        <dbReference type="ChEBI" id="CHEBI:49883"/>
    </cofactor>
</comment>
<evidence type="ECO:0000256" key="9">
    <source>
        <dbReference type="ARBA" id="ARBA00022723"/>
    </source>
</evidence>
<dbReference type="InterPro" id="IPR011712">
    <property type="entry name" value="Sig_transdc_His_kin_sub3_dim/P"/>
</dbReference>
<keyword evidence="9" id="KW-0479">Metal-binding</keyword>
<keyword evidence="12" id="KW-0902">Two-component regulatory system</keyword>
<dbReference type="Pfam" id="PF07730">
    <property type="entry name" value="HisKA_3"/>
    <property type="match status" value="1"/>
</dbReference>
<dbReference type="RefSeq" id="WP_069846511.1">
    <property type="nucleotide sequence ID" value="NZ_CP014859.1"/>
</dbReference>
<feature type="compositionally biased region" description="Basic and acidic residues" evidence="16">
    <location>
        <begin position="425"/>
        <end position="439"/>
    </location>
</feature>
<keyword evidence="17" id="KW-0812">Transmembrane</keyword>
<evidence type="ECO:0000256" key="8">
    <source>
        <dbReference type="ARBA" id="ARBA00022679"/>
    </source>
</evidence>
<keyword evidence="7" id="KW-0963">Cytoplasm</keyword>
<feature type="transmembrane region" description="Helical" evidence="17">
    <location>
        <begin position="21"/>
        <end position="41"/>
    </location>
</feature>